<evidence type="ECO:0000256" key="6">
    <source>
        <dbReference type="ARBA" id="ARBA00022833"/>
    </source>
</evidence>
<dbReference type="SUPFAM" id="SSF53187">
    <property type="entry name" value="Zn-dependent exopeptidases"/>
    <property type="match status" value="1"/>
</dbReference>
<dbReference type="GO" id="GO:0016805">
    <property type="term" value="F:dipeptidase activity"/>
    <property type="evidence" value="ECO:0007669"/>
    <property type="project" value="UniProtKB-KW"/>
</dbReference>
<reference evidence="10" key="1">
    <citation type="submission" date="2019-12" db="EMBL/GenBank/DDBJ databases">
        <authorList>
            <person name="zhang j."/>
            <person name="sun C.M."/>
        </authorList>
    </citation>
    <scope>NUCLEOTIDE SEQUENCE</scope>
    <source>
        <strain evidence="10">NS-1</strain>
    </source>
</reference>
<dbReference type="PANTHER" id="PTHR43808">
    <property type="entry name" value="ACETYLORNITHINE DEACETYLASE"/>
    <property type="match status" value="1"/>
</dbReference>
<dbReference type="GO" id="GO:0008237">
    <property type="term" value="F:metallopeptidase activity"/>
    <property type="evidence" value="ECO:0007669"/>
    <property type="project" value="UniProtKB-KW"/>
</dbReference>
<dbReference type="PROSITE" id="PS00759">
    <property type="entry name" value="ARGE_DAPE_CPG2_2"/>
    <property type="match status" value="1"/>
</dbReference>
<evidence type="ECO:0000313" key="11">
    <source>
        <dbReference type="Proteomes" id="UP000665020"/>
    </source>
</evidence>
<dbReference type="RefSeq" id="WP_230866820.1">
    <property type="nucleotide sequence ID" value="NZ_CP046640.1"/>
</dbReference>
<feature type="domain" description="Peptidase M20 dimerisation" evidence="9">
    <location>
        <begin position="259"/>
        <end position="366"/>
    </location>
</feature>
<dbReference type="SUPFAM" id="SSF55031">
    <property type="entry name" value="Bacterial exopeptidase dimerisation domain"/>
    <property type="match status" value="1"/>
</dbReference>
<comment type="similarity">
    <text evidence="2">Belongs to the peptidase M20A family.</text>
</comment>
<dbReference type="NCBIfam" id="TIGR01887">
    <property type="entry name" value="dipeptidaselike"/>
    <property type="match status" value="1"/>
</dbReference>
<name>A0A8A7K9A0_9FIRM</name>
<comment type="cofactor">
    <cofactor evidence="1">
        <name>Zn(2+)</name>
        <dbReference type="ChEBI" id="CHEBI:29105"/>
    </cofactor>
</comment>
<dbReference type="GO" id="GO:0006526">
    <property type="term" value="P:L-arginine biosynthetic process"/>
    <property type="evidence" value="ECO:0007669"/>
    <property type="project" value="TreeGrafter"/>
</dbReference>
<dbReference type="KEGG" id="ifn:GM661_10580"/>
<dbReference type="InterPro" id="IPR050072">
    <property type="entry name" value="Peptidase_M20A"/>
</dbReference>
<dbReference type="NCBIfam" id="NF005591">
    <property type="entry name" value="PRK07318.1"/>
    <property type="match status" value="1"/>
</dbReference>
<dbReference type="InterPro" id="IPR010964">
    <property type="entry name" value="M20A_pepV-rel"/>
</dbReference>
<dbReference type="Pfam" id="PF07687">
    <property type="entry name" value="M20_dimer"/>
    <property type="match status" value="1"/>
</dbReference>
<evidence type="ECO:0000256" key="7">
    <source>
        <dbReference type="ARBA" id="ARBA00022997"/>
    </source>
</evidence>
<evidence type="ECO:0000256" key="5">
    <source>
        <dbReference type="ARBA" id="ARBA00022801"/>
    </source>
</evidence>
<dbReference type="InterPro" id="IPR036264">
    <property type="entry name" value="Bact_exopeptidase_dim_dom"/>
</dbReference>
<keyword evidence="3" id="KW-0645">Protease</keyword>
<keyword evidence="7" id="KW-0224">Dipeptidase</keyword>
<sequence>MNKKINQRVDELRGDIVKALQGLLQIRSVKSSPEEGKPFGKGIDECLNEFLSLADKMGLVNKNIAGHAGYIEIGQGEKMLGILCHLDVVPEGKDWTYPPYGGEIHHEKIYGRGTIDDKGPAVASLYALKAVKDSGITLNKRVRLIVGTDEENSWEGLNYYLKNEEIPDLAFTPDADFPVIFAEKGILNITMQYEIKTETTEKTKIRSITGGNAVNMVPDYCQAVLESNCQAMIQKRINDFNLKDGFSLKLEVADDLLIIKSYGVSAHGSLPEEGINAVANLLVFLGELESINGCLDRFINLYKQKIGLETNGKSIGCLMEDAVSGKLTFNVGMIDVDENSCKLGIDLRYPVTKTKEEVIDCLKSNLKGTGIELLEGKNHKPLFVSQNSRLVSTLTEVYNKFSGEKREPLAIGGGTYARALENAVAFGPLFPGQKELAHQKDEYISIKDLVKITKIYATAVEKLAQ</sequence>
<proteinExistence type="inferred from homology"/>
<protein>
    <submittedName>
        <fullName evidence="10">Dipeptidase PepV</fullName>
    </submittedName>
</protein>
<evidence type="ECO:0000256" key="4">
    <source>
        <dbReference type="ARBA" id="ARBA00022723"/>
    </source>
</evidence>
<keyword evidence="11" id="KW-1185">Reference proteome</keyword>
<keyword evidence="8" id="KW-0482">Metalloprotease</keyword>
<keyword evidence="5" id="KW-0378">Hydrolase</keyword>
<evidence type="ECO:0000256" key="3">
    <source>
        <dbReference type="ARBA" id="ARBA00022670"/>
    </source>
</evidence>
<dbReference type="InterPro" id="IPR001261">
    <property type="entry name" value="ArgE/DapE_CS"/>
</dbReference>
<dbReference type="PANTHER" id="PTHR43808:SF31">
    <property type="entry name" value="N-ACETYL-L-CITRULLINE DEACETYLASE"/>
    <property type="match status" value="1"/>
</dbReference>
<organism evidence="10 11">
    <name type="scientific">Iocasia fonsfrigidae</name>
    <dbReference type="NCBI Taxonomy" id="2682810"/>
    <lineage>
        <taxon>Bacteria</taxon>
        <taxon>Bacillati</taxon>
        <taxon>Bacillota</taxon>
        <taxon>Clostridia</taxon>
        <taxon>Halanaerobiales</taxon>
        <taxon>Halanaerobiaceae</taxon>
        <taxon>Iocasia</taxon>
    </lineage>
</organism>
<accession>A0A8A7K9A0</accession>
<dbReference type="GO" id="GO:0008777">
    <property type="term" value="F:acetylornithine deacetylase activity"/>
    <property type="evidence" value="ECO:0007669"/>
    <property type="project" value="TreeGrafter"/>
</dbReference>
<evidence type="ECO:0000256" key="2">
    <source>
        <dbReference type="ARBA" id="ARBA00006247"/>
    </source>
</evidence>
<evidence type="ECO:0000256" key="1">
    <source>
        <dbReference type="ARBA" id="ARBA00001947"/>
    </source>
</evidence>
<keyword evidence="6" id="KW-0862">Zinc</keyword>
<dbReference type="Gene3D" id="3.30.70.360">
    <property type="match status" value="2"/>
</dbReference>
<evidence type="ECO:0000313" key="10">
    <source>
        <dbReference type="EMBL" id="QTL98383.1"/>
    </source>
</evidence>
<evidence type="ECO:0000256" key="8">
    <source>
        <dbReference type="ARBA" id="ARBA00023049"/>
    </source>
</evidence>
<dbReference type="GO" id="GO:0008270">
    <property type="term" value="F:zinc ion binding"/>
    <property type="evidence" value="ECO:0007669"/>
    <property type="project" value="InterPro"/>
</dbReference>
<dbReference type="InterPro" id="IPR011650">
    <property type="entry name" value="Peptidase_M20_dimer"/>
</dbReference>
<dbReference type="Pfam" id="PF01546">
    <property type="entry name" value="Peptidase_M20"/>
    <property type="match status" value="1"/>
</dbReference>
<gene>
    <name evidence="10" type="primary">pepV</name>
    <name evidence="10" type="ORF">GM661_10580</name>
</gene>
<evidence type="ECO:0000259" key="9">
    <source>
        <dbReference type="Pfam" id="PF07687"/>
    </source>
</evidence>
<dbReference type="Proteomes" id="UP000665020">
    <property type="component" value="Chromosome"/>
</dbReference>
<dbReference type="InterPro" id="IPR002933">
    <property type="entry name" value="Peptidase_M20"/>
</dbReference>
<dbReference type="CDD" id="cd03888">
    <property type="entry name" value="M20_PepV"/>
    <property type="match status" value="1"/>
</dbReference>
<keyword evidence="4" id="KW-0479">Metal-binding</keyword>
<dbReference type="GO" id="GO:0006508">
    <property type="term" value="P:proteolysis"/>
    <property type="evidence" value="ECO:0007669"/>
    <property type="project" value="UniProtKB-KW"/>
</dbReference>
<dbReference type="EMBL" id="CP046640">
    <property type="protein sequence ID" value="QTL98383.1"/>
    <property type="molecule type" value="Genomic_DNA"/>
</dbReference>
<dbReference type="Gene3D" id="3.40.630.10">
    <property type="entry name" value="Zn peptidases"/>
    <property type="match status" value="1"/>
</dbReference>
<dbReference type="AlphaFoldDB" id="A0A8A7K9A0"/>